<proteinExistence type="predicted"/>
<dbReference type="PRINTS" id="PR00173">
    <property type="entry name" value="EDTRNSPORT"/>
</dbReference>
<feature type="transmembrane region" description="Helical" evidence="7">
    <location>
        <begin position="41"/>
        <end position="62"/>
    </location>
</feature>
<comment type="caution">
    <text evidence="8">The sequence shown here is derived from an EMBL/GenBank/DDBJ whole genome shotgun (WGS) entry which is preliminary data.</text>
</comment>
<dbReference type="SUPFAM" id="SSF118215">
    <property type="entry name" value="Proton glutamate symport protein"/>
    <property type="match status" value="1"/>
</dbReference>
<keyword evidence="9" id="KW-1185">Reference proteome</keyword>
<evidence type="ECO:0000313" key="8">
    <source>
        <dbReference type="EMBL" id="KZE69380.1"/>
    </source>
</evidence>
<evidence type="ECO:0000256" key="1">
    <source>
        <dbReference type="ARBA" id="ARBA00004651"/>
    </source>
</evidence>
<keyword evidence="4 7" id="KW-0812">Transmembrane</keyword>
<sequence length="417" mass="44183">MKNTWKAYRSPIILLLAIIVGSIVGSTMGKDAAVLKPFGDLFLNVMFMIVVPLVFFSISSSVANMAGAKRFGKIISSMLIVFLFTGTVAAIISMAGIKVFPPSEGVNIDLVKPEASSEQVSIGDQLVSTVTVPDFVDLLSRANMLALILFSVLLGLATSKVGEKAKPLANFLSAGSEVTLQMVKYVMYYAPIGLGAYFAALVGEFGPTLLGSYFKAVLFYYPFSILYFFGFFTLYAFMAHGKLGIRTFWKNMLSPSVTSLATCSSAASIPVNLEAAKKMGVPDDISETTIPLGATLHKDGSVIGGVLKITFLFGIFGMDFSGINTYLLVGGVALLVGMVMGAIPQGGLIAEMLILSLFGFPPEALPIIAAISAIIDPPATLLNATGDNVASMMTARLVEGKNWLLKKTAPLTQQKGA</sequence>
<feature type="transmembrane region" description="Helical" evidence="7">
    <location>
        <begin position="12"/>
        <end position="29"/>
    </location>
</feature>
<protein>
    <submittedName>
        <fullName evidence="8">Sodium:proton antiporter</fullName>
    </submittedName>
</protein>
<feature type="transmembrane region" description="Helical" evidence="7">
    <location>
        <begin position="355"/>
        <end position="375"/>
    </location>
</feature>
<dbReference type="Proteomes" id="UP000076567">
    <property type="component" value="Unassembled WGS sequence"/>
</dbReference>
<comment type="subcellular location">
    <subcellularLocation>
        <location evidence="1">Cell membrane</location>
        <topology evidence="1">Multi-pass membrane protein</topology>
    </subcellularLocation>
</comment>
<dbReference type="EMBL" id="LRFC01000001">
    <property type="protein sequence ID" value="KZE69380.1"/>
    <property type="molecule type" value="Genomic_DNA"/>
</dbReference>
<evidence type="ECO:0000256" key="4">
    <source>
        <dbReference type="ARBA" id="ARBA00022692"/>
    </source>
</evidence>
<dbReference type="PANTHER" id="PTHR42865:SF7">
    <property type="entry name" value="PROTON_GLUTAMATE-ASPARTATE SYMPORTER"/>
    <property type="match status" value="1"/>
</dbReference>
<evidence type="ECO:0000256" key="2">
    <source>
        <dbReference type="ARBA" id="ARBA00022448"/>
    </source>
</evidence>
<keyword evidence="2" id="KW-0813">Transport</keyword>
<keyword evidence="5 7" id="KW-1133">Transmembrane helix</keyword>
<dbReference type="RefSeq" id="WP_066236960.1">
    <property type="nucleotide sequence ID" value="NZ_LRFC01000001.1"/>
</dbReference>
<dbReference type="OrthoDB" id="9768885at2"/>
<dbReference type="PANTHER" id="PTHR42865">
    <property type="entry name" value="PROTON/GLUTAMATE-ASPARTATE SYMPORTER"/>
    <property type="match status" value="1"/>
</dbReference>
<dbReference type="InterPro" id="IPR036458">
    <property type="entry name" value="Na:dicarbo_symporter_sf"/>
</dbReference>
<organism evidence="8 9">
    <name type="scientific">Fictibacillus phosphorivorans</name>
    <dbReference type="NCBI Taxonomy" id="1221500"/>
    <lineage>
        <taxon>Bacteria</taxon>
        <taxon>Bacillati</taxon>
        <taxon>Bacillota</taxon>
        <taxon>Bacilli</taxon>
        <taxon>Bacillales</taxon>
        <taxon>Fictibacillaceae</taxon>
        <taxon>Fictibacillus</taxon>
    </lineage>
</organism>
<evidence type="ECO:0000256" key="6">
    <source>
        <dbReference type="ARBA" id="ARBA00023136"/>
    </source>
</evidence>
<name>A0A165P8Y1_9BACL</name>
<gene>
    <name evidence="8" type="ORF">AWM68_03695</name>
</gene>
<evidence type="ECO:0000313" key="9">
    <source>
        <dbReference type="Proteomes" id="UP000076567"/>
    </source>
</evidence>
<dbReference type="Pfam" id="PF00375">
    <property type="entry name" value="SDF"/>
    <property type="match status" value="1"/>
</dbReference>
<feature type="transmembrane region" description="Helical" evidence="7">
    <location>
        <begin position="218"/>
        <end position="238"/>
    </location>
</feature>
<evidence type="ECO:0000256" key="7">
    <source>
        <dbReference type="SAM" id="Phobius"/>
    </source>
</evidence>
<dbReference type="GO" id="GO:0006835">
    <property type="term" value="P:dicarboxylic acid transport"/>
    <property type="evidence" value="ECO:0007669"/>
    <property type="project" value="TreeGrafter"/>
</dbReference>
<dbReference type="AlphaFoldDB" id="A0A165P8Y1"/>
<dbReference type="GO" id="GO:0005886">
    <property type="term" value="C:plasma membrane"/>
    <property type="evidence" value="ECO:0007669"/>
    <property type="project" value="UniProtKB-SubCell"/>
</dbReference>
<feature type="transmembrane region" description="Helical" evidence="7">
    <location>
        <begin position="74"/>
        <end position="97"/>
    </location>
</feature>
<reference evidence="9" key="1">
    <citation type="submission" date="2016-01" db="EMBL/GenBank/DDBJ databases">
        <title>Draft genome of Chromobacterium sp. F49.</title>
        <authorList>
            <person name="Hong K.W."/>
        </authorList>
    </citation>
    <scope>NUCLEOTIDE SEQUENCE [LARGE SCALE GENOMIC DNA]</scope>
    <source>
        <strain evidence="9">P7IIIA</strain>
    </source>
</reference>
<feature type="transmembrane region" description="Helical" evidence="7">
    <location>
        <begin position="323"/>
        <end position="343"/>
    </location>
</feature>
<dbReference type="GO" id="GO:0015293">
    <property type="term" value="F:symporter activity"/>
    <property type="evidence" value="ECO:0007669"/>
    <property type="project" value="UniProtKB-KW"/>
</dbReference>
<dbReference type="InterPro" id="IPR001991">
    <property type="entry name" value="Na-dicarboxylate_symporter"/>
</dbReference>
<dbReference type="Gene3D" id="1.10.3860.10">
    <property type="entry name" value="Sodium:dicarboxylate symporter"/>
    <property type="match status" value="1"/>
</dbReference>
<accession>A0A165P8Y1</accession>
<feature type="transmembrane region" description="Helical" evidence="7">
    <location>
        <begin position="138"/>
        <end position="157"/>
    </location>
</feature>
<keyword evidence="6 7" id="KW-0472">Membrane</keyword>
<evidence type="ECO:0000256" key="5">
    <source>
        <dbReference type="ARBA" id="ARBA00022989"/>
    </source>
</evidence>
<feature type="transmembrane region" description="Helical" evidence="7">
    <location>
        <begin position="186"/>
        <end position="206"/>
    </location>
</feature>
<evidence type="ECO:0000256" key="3">
    <source>
        <dbReference type="ARBA" id="ARBA00022475"/>
    </source>
</evidence>
<keyword evidence="3" id="KW-1003">Cell membrane</keyword>